<dbReference type="Proteomes" id="UP001063166">
    <property type="component" value="Unassembled WGS sequence"/>
</dbReference>
<gene>
    <name evidence="1" type="ORF">LshimejAT787_1302360</name>
</gene>
<keyword evidence="2" id="KW-1185">Reference proteome</keyword>
<dbReference type="AlphaFoldDB" id="A0A9P3PUU6"/>
<proteinExistence type="predicted"/>
<comment type="caution">
    <text evidence="1">The sequence shown here is derived from an EMBL/GenBank/DDBJ whole genome shotgun (WGS) entry which is preliminary data.</text>
</comment>
<dbReference type="OrthoDB" id="3543113at2759"/>
<dbReference type="EMBL" id="BRPK01000013">
    <property type="protein sequence ID" value="GLB43335.1"/>
    <property type="molecule type" value="Genomic_DNA"/>
</dbReference>
<organism evidence="1 2">
    <name type="scientific">Lyophyllum shimeji</name>
    <name type="common">Hon-shimeji</name>
    <name type="synonym">Tricholoma shimeji</name>
    <dbReference type="NCBI Taxonomy" id="47721"/>
    <lineage>
        <taxon>Eukaryota</taxon>
        <taxon>Fungi</taxon>
        <taxon>Dikarya</taxon>
        <taxon>Basidiomycota</taxon>
        <taxon>Agaricomycotina</taxon>
        <taxon>Agaricomycetes</taxon>
        <taxon>Agaricomycetidae</taxon>
        <taxon>Agaricales</taxon>
        <taxon>Tricholomatineae</taxon>
        <taxon>Lyophyllaceae</taxon>
        <taxon>Lyophyllum</taxon>
    </lineage>
</organism>
<name>A0A9P3PUU6_LYOSH</name>
<sequence>MGKPLMPLLHTRSYPLTREIFLFLSPHLRLVSIEGALSPQYIDTGTYSLFVRALLDKAPGVERISTLDLLPPSALEILRRFSRPKYLDIGHQNIPSIQYLEMLLTLQHISELRISLPSFDEKLVAPAKRNRYQLSSMSSRHTSGRIEDRICVDKACSVGGNRLLTVIPWADFLQLLEILDLYDDSDTKKCMDPSVLDPLLKSLRVHQGI</sequence>
<protein>
    <submittedName>
        <fullName evidence="1">Uncharacterized protein</fullName>
    </submittedName>
</protein>
<evidence type="ECO:0000313" key="1">
    <source>
        <dbReference type="EMBL" id="GLB43335.1"/>
    </source>
</evidence>
<accession>A0A9P3PUU6</accession>
<reference evidence="1" key="1">
    <citation type="submission" date="2022-07" db="EMBL/GenBank/DDBJ databases">
        <title>The genome of Lyophyllum shimeji provides insight into the initial evolution of ectomycorrhizal fungal genome.</title>
        <authorList>
            <person name="Kobayashi Y."/>
            <person name="Shibata T."/>
            <person name="Hirakawa H."/>
            <person name="Shigenobu S."/>
            <person name="Nishiyama T."/>
            <person name="Yamada A."/>
            <person name="Hasebe M."/>
            <person name="Kawaguchi M."/>
        </authorList>
    </citation>
    <scope>NUCLEOTIDE SEQUENCE</scope>
    <source>
        <strain evidence="1">AT787</strain>
    </source>
</reference>
<evidence type="ECO:0000313" key="2">
    <source>
        <dbReference type="Proteomes" id="UP001063166"/>
    </source>
</evidence>